<keyword evidence="6 8" id="KW-0057">Aromatic amino acid biosynthesis</keyword>
<feature type="binding site" evidence="8">
    <location>
        <position position="125"/>
    </location>
    <ligand>
        <name>phosphoenolpyruvate</name>
        <dbReference type="ChEBI" id="CHEBI:58702"/>
    </ligand>
</feature>
<dbReference type="InterPro" id="IPR023193">
    <property type="entry name" value="EPSP_synthase_CS"/>
</dbReference>
<feature type="binding site" evidence="8">
    <location>
        <position position="173"/>
    </location>
    <ligand>
        <name>phosphoenolpyruvate</name>
        <dbReference type="ChEBI" id="CHEBI:58702"/>
    </ligand>
</feature>
<keyword evidence="5 8" id="KW-0808">Transferase</keyword>
<comment type="caution">
    <text evidence="8">Lacks conserved residue(s) required for the propagation of feature annotation.</text>
</comment>
<gene>
    <name evidence="8" type="primary">aroA</name>
    <name evidence="10" type="ORF">OZSIB_2395</name>
</gene>
<dbReference type="CDD" id="cd01556">
    <property type="entry name" value="EPSP_synthase"/>
    <property type="match status" value="1"/>
</dbReference>
<dbReference type="PANTHER" id="PTHR21090:SF5">
    <property type="entry name" value="PENTAFUNCTIONAL AROM POLYPEPTIDE"/>
    <property type="match status" value="1"/>
</dbReference>
<dbReference type="GO" id="GO:0005737">
    <property type="term" value="C:cytoplasm"/>
    <property type="evidence" value="ECO:0007669"/>
    <property type="project" value="UniProtKB-SubCell"/>
</dbReference>
<dbReference type="InterPro" id="IPR006264">
    <property type="entry name" value="EPSP_synthase"/>
</dbReference>
<feature type="binding site" evidence="8">
    <location>
        <position position="350"/>
    </location>
    <ligand>
        <name>phosphoenolpyruvate</name>
        <dbReference type="ChEBI" id="CHEBI:58702"/>
    </ligand>
</feature>
<reference evidence="10 11" key="1">
    <citation type="submission" date="2018-05" db="EMBL/GenBank/DDBJ databases">
        <title>A metagenomic window into the 2 km-deep terrestrial subsurface aquifer revealed taxonomically and functionally diverse microbial community comprising novel uncultured bacterial lineages.</title>
        <authorList>
            <person name="Kadnikov V.V."/>
            <person name="Mardanov A.V."/>
            <person name="Beletsky A.V."/>
            <person name="Banks D."/>
            <person name="Pimenov N.V."/>
            <person name="Frank Y.A."/>
            <person name="Karnachuk O.V."/>
            <person name="Ravin N.V."/>
        </authorList>
    </citation>
    <scope>NUCLEOTIDE SEQUENCE [LARGE SCALE GENOMIC DNA]</scope>
    <source>
        <strain evidence="10">BY5</strain>
    </source>
</reference>
<name>A0A367ZSB9_9BACT</name>
<dbReference type="FunFam" id="3.65.10.10:FF:000005">
    <property type="entry name" value="3-phosphoshikimate 1-carboxyvinyltransferase"/>
    <property type="match status" value="1"/>
</dbReference>
<dbReference type="AlphaFoldDB" id="A0A367ZSB9"/>
<dbReference type="PANTHER" id="PTHR21090">
    <property type="entry name" value="AROM/DEHYDROQUINATE SYNTHASE"/>
    <property type="match status" value="1"/>
</dbReference>
<dbReference type="EMBL" id="QOQW01000003">
    <property type="protein sequence ID" value="RCK81018.1"/>
    <property type="molecule type" value="Genomic_DNA"/>
</dbReference>
<evidence type="ECO:0000256" key="6">
    <source>
        <dbReference type="ARBA" id="ARBA00023141"/>
    </source>
</evidence>
<dbReference type="GO" id="GO:0003866">
    <property type="term" value="F:3-phosphoshikimate 1-carboxyvinyltransferase activity"/>
    <property type="evidence" value="ECO:0007669"/>
    <property type="project" value="UniProtKB-UniRule"/>
</dbReference>
<keyword evidence="3 8" id="KW-0963">Cytoplasm</keyword>
<dbReference type="SUPFAM" id="SSF55205">
    <property type="entry name" value="EPT/RTPC-like"/>
    <property type="match status" value="1"/>
</dbReference>
<evidence type="ECO:0000256" key="5">
    <source>
        <dbReference type="ARBA" id="ARBA00022679"/>
    </source>
</evidence>
<evidence type="ECO:0000313" key="11">
    <source>
        <dbReference type="Proteomes" id="UP000252355"/>
    </source>
</evidence>
<comment type="function">
    <text evidence="8">Catalyzes the transfer of the enolpyruvyl moiety of phosphoenolpyruvate (PEP) to the 5-hydroxyl of shikimate-3-phosphate (S3P) to produce enolpyruvyl shikimate-3-phosphate and inorganic phosphate.</text>
</comment>
<comment type="similarity">
    <text evidence="2 8">Belongs to the EPSP synthase family.</text>
</comment>
<comment type="pathway">
    <text evidence="1 8">Metabolic intermediate biosynthesis; chorismate biosynthesis; chorismate from D-erythrose 4-phosphate and phosphoenolpyruvate: step 6/7.</text>
</comment>
<dbReference type="PIRSF" id="PIRSF000505">
    <property type="entry name" value="EPSPS"/>
    <property type="match status" value="1"/>
</dbReference>
<feature type="binding site" evidence="8">
    <location>
        <position position="23"/>
    </location>
    <ligand>
        <name>phosphoenolpyruvate</name>
        <dbReference type="ChEBI" id="CHEBI:58702"/>
    </ligand>
</feature>
<dbReference type="GO" id="GO:0009073">
    <property type="term" value="P:aromatic amino acid family biosynthetic process"/>
    <property type="evidence" value="ECO:0007669"/>
    <property type="project" value="UniProtKB-KW"/>
</dbReference>
<evidence type="ECO:0000313" key="10">
    <source>
        <dbReference type="EMBL" id="RCK81018.1"/>
    </source>
</evidence>
<dbReference type="GO" id="GO:0008652">
    <property type="term" value="P:amino acid biosynthetic process"/>
    <property type="evidence" value="ECO:0007669"/>
    <property type="project" value="UniProtKB-KW"/>
</dbReference>
<feature type="binding site" evidence="8">
    <location>
        <position position="393"/>
    </location>
    <ligand>
        <name>phosphoenolpyruvate</name>
        <dbReference type="ChEBI" id="CHEBI:58702"/>
    </ligand>
</feature>
<dbReference type="Gene3D" id="3.65.10.10">
    <property type="entry name" value="Enolpyruvate transferase domain"/>
    <property type="match status" value="2"/>
</dbReference>
<feature type="binding site" evidence="8">
    <location>
        <position position="171"/>
    </location>
    <ligand>
        <name>3-phosphoshikimate</name>
        <dbReference type="ChEBI" id="CHEBI:145989"/>
    </ligand>
</feature>
<feature type="binding site" evidence="8">
    <location>
        <position position="97"/>
    </location>
    <ligand>
        <name>phosphoenolpyruvate</name>
        <dbReference type="ChEBI" id="CHEBI:58702"/>
    </ligand>
</feature>
<dbReference type="InterPro" id="IPR036968">
    <property type="entry name" value="Enolpyruvate_Tfrase_sf"/>
</dbReference>
<evidence type="ECO:0000256" key="3">
    <source>
        <dbReference type="ARBA" id="ARBA00022490"/>
    </source>
</evidence>
<accession>A0A367ZSB9</accession>
<evidence type="ECO:0000256" key="4">
    <source>
        <dbReference type="ARBA" id="ARBA00022605"/>
    </source>
</evidence>
<feature type="binding site" evidence="8">
    <location>
        <position position="24"/>
    </location>
    <ligand>
        <name>3-phosphoshikimate</name>
        <dbReference type="ChEBI" id="CHEBI:145989"/>
    </ligand>
</feature>
<evidence type="ECO:0000256" key="2">
    <source>
        <dbReference type="ARBA" id="ARBA00009948"/>
    </source>
</evidence>
<comment type="catalytic activity">
    <reaction evidence="7">
        <text>3-phosphoshikimate + phosphoenolpyruvate = 5-O-(1-carboxyvinyl)-3-phosphoshikimate + phosphate</text>
        <dbReference type="Rhea" id="RHEA:21256"/>
        <dbReference type="ChEBI" id="CHEBI:43474"/>
        <dbReference type="ChEBI" id="CHEBI:57701"/>
        <dbReference type="ChEBI" id="CHEBI:58702"/>
        <dbReference type="ChEBI" id="CHEBI:145989"/>
        <dbReference type="EC" id="2.5.1.19"/>
    </reaction>
    <physiologicalReaction direction="left-to-right" evidence="7">
        <dbReference type="Rhea" id="RHEA:21257"/>
    </physiologicalReaction>
</comment>
<feature type="active site" description="Proton acceptor" evidence="8">
    <location>
        <position position="319"/>
    </location>
</feature>
<feature type="binding site" evidence="8">
    <location>
        <position position="23"/>
    </location>
    <ligand>
        <name>3-phosphoshikimate</name>
        <dbReference type="ChEBI" id="CHEBI:145989"/>
    </ligand>
</feature>
<dbReference type="EC" id="2.5.1.19" evidence="8"/>
<dbReference type="Proteomes" id="UP000252355">
    <property type="component" value="Unassembled WGS sequence"/>
</dbReference>
<comment type="subunit">
    <text evidence="8">Monomer.</text>
</comment>
<dbReference type="Pfam" id="PF00275">
    <property type="entry name" value="EPSP_synthase"/>
    <property type="match status" value="1"/>
</dbReference>
<feature type="binding site" evidence="8">
    <location>
        <position position="173"/>
    </location>
    <ligand>
        <name>3-phosphoshikimate</name>
        <dbReference type="ChEBI" id="CHEBI:145989"/>
    </ligand>
</feature>
<protein>
    <recommendedName>
        <fullName evidence="8">3-phosphoshikimate 1-carboxyvinyltransferase</fullName>
        <ecNumber evidence="8">2.5.1.19</ecNumber>
    </recommendedName>
    <alternativeName>
        <fullName evidence="8">5-enolpyruvylshikimate-3-phosphate synthase</fullName>
        <shortName evidence="8">EPSP synthase</shortName>
        <shortName evidence="8">EPSPS</shortName>
    </alternativeName>
</protein>
<dbReference type="InterPro" id="IPR001986">
    <property type="entry name" value="Enolpyruvate_Tfrase_dom"/>
</dbReference>
<dbReference type="HAMAP" id="MF_00210">
    <property type="entry name" value="EPSP_synth"/>
    <property type="match status" value="1"/>
</dbReference>
<sequence length="434" mass="46051">MGRTLEIAPCRTFQGEPRLPGDKSISHRALLLAALAEGTSRITGLATGWDILATREALRRFGVAIDLGSETAVTVGGVGGARHLQEPAEPIPCLNSGTTARLLAGIATGLPGLTILTGDASLRQRPMRRIIEPLRETGAGLWGRAQDTRLPVCIQGRERLRPLHYRLPVPSAQVKSALLLAGLAAEGITTIEEPIPTRDHTETMLRAMGVDCRQEGTRITLRGPGVPHAGDRLIPKDPSAGAVFAVGAAIHPGSQVVLRDLGLNPTRTGYLGILARMGADIEVLHREEKDGEPIGDVVVRGRGLRGLDLEPADIPGLIDEIPLLAVAMALAEGPSSVRGAEELRRKESDRLASLAQELQRFGLAITETPDGFKLPGGGRPIAPAWADTHGDHRIGLAVAILATAATGTTLLREAQWIDVSFPGFEAELRRLARA</sequence>
<comment type="caution">
    <text evidence="10">The sequence shown here is derived from an EMBL/GenBank/DDBJ whole genome shotgun (WGS) entry which is preliminary data.</text>
</comment>
<feature type="binding site" evidence="8">
    <location>
        <position position="346"/>
    </location>
    <ligand>
        <name>3-phosphoshikimate</name>
        <dbReference type="ChEBI" id="CHEBI:145989"/>
    </ligand>
</feature>
<dbReference type="InterPro" id="IPR013792">
    <property type="entry name" value="RNA3'P_cycl/enolpyr_Trfase_a/b"/>
</dbReference>
<dbReference type="PROSITE" id="PS00885">
    <property type="entry name" value="EPSP_SYNTHASE_2"/>
    <property type="match status" value="1"/>
</dbReference>
<feature type="binding site" evidence="8">
    <location>
        <position position="28"/>
    </location>
    <ligand>
        <name>3-phosphoshikimate</name>
        <dbReference type="ChEBI" id="CHEBI:145989"/>
    </ligand>
</feature>
<evidence type="ECO:0000256" key="7">
    <source>
        <dbReference type="ARBA" id="ARBA00044633"/>
    </source>
</evidence>
<organism evidence="10 11">
    <name type="scientific">Candidatus Ozemobacter sibiricus</name>
    <dbReference type="NCBI Taxonomy" id="2268124"/>
    <lineage>
        <taxon>Bacteria</taxon>
        <taxon>Candidatus Ozemobacteria</taxon>
        <taxon>Candidatus Ozemobacterales</taxon>
        <taxon>Candidatus Ozemobacteraceae</taxon>
        <taxon>Candidatus Ozemobacter</taxon>
    </lineage>
</organism>
<feature type="domain" description="Enolpyruvate transferase" evidence="9">
    <location>
        <begin position="12"/>
        <end position="428"/>
    </location>
</feature>
<evidence type="ECO:0000259" key="9">
    <source>
        <dbReference type="Pfam" id="PF00275"/>
    </source>
</evidence>
<keyword evidence="4 8" id="KW-0028">Amino-acid biosynthesis</keyword>
<dbReference type="NCBIfam" id="TIGR01356">
    <property type="entry name" value="aroA"/>
    <property type="match status" value="1"/>
</dbReference>
<proteinExistence type="inferred from homology"/>
<comment type="subcellular location">
    <subcellularLocation>
        <location evidence="8">Cytoplasm</location>
    </subcellularLocation>
</comment>
<dbReference type="UniPathway" id="UPA00053">
    <property type="reaction ID" value="UER00089"/>
</dbReference>
<evidence type="ECO:0000256" key="8">
    <source>
        <dbReference type="HAMAP-Rule" id="MF_00210"/>
    </source>
</evidence>
<evidence type="ECO:0000256" key="1">
    <source>
        <dbReference type="ARBA" id="ARBA00004811"/>
    </source>
</evidence>
<dbReference type="GO" id="GO:0009423">
    <property type="term" value="P:chorismate biosynthetic process"/>
    <property type="evidence" value="ECO:0007669"/>
    <property type="project" value="UniProtKB-UniRule"/>
</dbReference>
<feature type="binding site" evidence="8">
    <location>
        <position position="319"/>
    </location>
    <ligand>
        <name>3-phosphoshikimate</name>
        <dbReference type="ChEBI" id="CHEBI:145989"/>
    </ligand>
</feature>